<feature type="region of interest" description="Disordered" evidence="1">
    <location>
        <begin position="194"/>
        <end position="217"/>
    </location>
</feature>
<feature type="region of interest" description="Disordered" evidence="1">
    <location>
        <begin position="81"/>
        <end position="168"/>
    </location>
</feature>
<comment type="caution">
    <text evidence="2">The sequence shown here is derived from an EMBL/GenBank/DDBJ whole genome shotgun (WGS) entry which is preliminary data.</text>
</comment>
<proteinExistence type="predicted"/>
<evidence type="ECO:0000313" key="3">
    <source>
        <dbReference type="Proteomes" id="UP000747110"/>
    </source>
</evidence>
<organism evidence="2 3">
    <name type="scientific">Volvox reticuliferus</name>
    <dbReference type="NCBI Taxonomy" id="1737510"/>
    <lineage>
        <taxon>Eukaryota</taxon>
        <taxon>Viridiplantae</taxon>
        <taxon>Chlorophyta</taxon>
        <taxon>core chlorophytes</taxon>
        <taxon>Chlorophyceae</taxon>
        <taxon>CS clade</taxon>
        <taxon>Chlamydomonadales</taxon>
        <taxon>Volvocaceae</taxon>
        <taxon>Volvox</taxon>
    </lineage>
</organism>
<feature type="region of interest" description="Disordered" evidence="1">
    <location>
        <begin position="268"/>
        <end position="304"/>
    </location>
</feature>
<protein>
    <submittedName>
        <fullName evidence="2">Uncharacterized protein</fullName>
    </submittedName>
</protein>
<dbReference type="Proteomes" id="UP000747110">
    <property type="component" value="Unassembled WGS sequence"/>
</dbReference>
<feature type="compositionally biased region" description="Low complexity" evidence="1">
    <location>
        <begin position="142"/>
        <end position="159"/>
    </location>
</feature>
<feature type="compositionally biased region" description="Low complexity" evidence="1">
    <location>
        <begin position="594"/>
        <end position="606"/>
    </location>
</feature>
<reference evidence="2" key="1">
    <citation type="journal article" date="2021" name="Proc. Natl. Acad. Sci. U.S.A.">
        <title>Three genomes in the algal genus Volvox reveal the fate of a haploid sex-determining region after a transition to homothallism.</title>
        <authorList>
            <person name="Yamamoto K."/>
            <person name="Hamaji T."/>
            <person name="Kawai-Toyooka H."/>
            <person name="Matsuzaki R."/>
            <person name="Takahashi F."/>
            <person name="Nishimura Y."/>
            <person name="Kawachi M."/>
            <person name="Noguchi H."/>
            <person name="Minakuchi Y."/>
            <person name="Umen J.G."/>
            <person name="Toyoda A."/>
            <person name="Nozaki H."/>
        </authorList>
    </citation>
    <scope>NUCLEOTIDE SEQUENCE</scope>
    <source>
        <strain evidence="2">NIES-3786</strain>
    </source>
</reference>
<evidence type="ECO:0000256" key="1">
    <source>
        <dbReference type="SAM" id="MobiDB-lite"/>
    </source>
</evidence>
<dbReference type="InterPro" id="IPR038538">
    <property type="entry name" value="MTERF_sf"/>
</dbReference>
<feature type="compositionally biased region" description="Basic residues" evidence="1">
    <location>
        <begin position="96"/>
        <end position="106"/>
    </location>
</feature>
<dbReference type="Gene3D" id="1.25.70.10">
    <property type="entry name" value="Transcription termination factor 3, mitochondrial"/>
    <property type="match status" value="1"/>
</dbReference>
<feature type="compositionally biased region" description="Basic and acidic residues" evidence="1">
    <location>
        <begin position="419"/>
        <end position="472"/>
    </location>
</feature>
<name>A0A8J4CBP7_9CHLO</name>
<accession>A0A8J4CBP7</accession>
<feature type="region of interest" description="Disordered" evidence="1">
    <location>
        <begin position="709"/>
        <end position="730"/>
    </location>
</feature>
<feature type="region of interest" description="Disordered" evidence="1">
    <location>
        <begin position="550"/>
        <end position="606"/>
    </location>
</feature>
<dbReference type="OrthoDB" id="543523at2759"/>
<feature type="region of interest" description="Disordered" evidence="1">
    <location>
        <begin position="419"/>
        <end position="487"/>
    </location>
</feature>
<feature type="region of interest" description="Disordered" evidence="1">
    <location>
        <begin position="380"/>
        <end position="405"/>
    </location>
</feature>
<gene>
    <name evidence="2" type="ORF">Vretifemale_9011</name>
</gene>
<feature type="compositionally biased region" description="Basic and acidic residues" evidence="1">
    <location>
        <begin position="551"/>
        <end position="574"/>
    </location>
</feature>
<feature type="compositionally biased region" description="Basic and acidic residues" evidence="1">
    <location>
        <begin position="584"/>
        <end position="593"/>
    </location>
</feature>
<evidence type="ECO:0000313" key="2">
    <source>
        <dbReference type="EMBL" id="GIL79731.1"/>
    </source>
</evidence>
<feature type="region of interest" description="Disordered" evidence="1">
    <location>
        <begin position="923"/>
        <end position="942"/>
    </location>
</feature>
<sequence length="1293" mass="137821">MASCPYRTNGTVIQNNIRGSSLLQVLCGTSSGVHGGLLSSRWLSVGHWRAYSRVQSTGTTLQPQQGADASVVASMLPEAAPLSHTTAEEPPSTRRQAPRARPKRSMKVSAQEQIVPEDSESSSASDHGASRDNRALQPSLEAAGGTADARGATVAGVDAEGSPARHRARGPVPVALEPEFPVPVPGFAVGEEEALNDSPSVASGRGRGGGSHMSEGGAKGVKLARVIAAVTSASEAADAAAAATMSPSMGGRASFKVSSQSRIRSRLFQVEPSTNTNAVHETGATAPGDEDSDGGGSSSSVSLGPENLSAARARVLQIKAALFHNMRSETRAPSADSVKLIFAPVETQEGTEAVAEPLRAEPLRPPPPIRERLLRPATALAQGKRLSSSGNADADVNGELSRARRRRAAEMWSTLRLGEQRRRERQQQQQRRWREKEEEGRDLGSTEGGLTDRRQRSLRERKGDVRESRDGSVDGSVSPRRVIKPLEMRRSDAAEAAAQRFQPQKAAVSRAAAGGSADVAAETEIAQTQRARMQRANEEFVRYIEGVAAEAESKGDRSGGAEPEQEWRQQREKSVLSPLVGKGQRREEDEARKAQMSQQRRQQQQEQANLLRDLANMFRSFARQAQPAGTAAAAVVAAVSPATAAAAAAATAAAHMGTASEYDASRRGRGAGSGSSNPLAGFLGLGRPNDVQLILKPLTGRKLTEAEACAVGDGEEREQEQKGRTEGGGMQVRKAEGLHVRPLPTRGMLLRLLRPMAKARLPPYTRSIGLRISRQRRPRMLGLRVVAPAEALDLVGDGARMSGAALRALRRRTYFYRQVAPQRRRAALAAAAGDPHQQRGHAWESGEQGGVLAGVGEEASEVEAEAPLSPLPRPRPYSLSGGSFVVKRRAQYSDTLKRTARQAALDKNAEKLGSGTSTAVAVATAAASSEAEEGEAEPRGEYNSAAEIVNDMYEQIMGVRLPERAMYGRRAEALASLTSSRVKEQTKSWIEACGKEYALAFHAREPLLLTTPAPTMLLSLEHLSRVFGLPPDECVQLALRNPSFIGLPHAQLQSTVNAVSEVLDIGLQEAGKVVMKCPGLAVRQPEFPVARRVELLGALLPVSKDKLRQMVRQRPQLLSKSPQSLASFMISVSTTLSMPLFDVSLMIAGCPGVTGVSISRLGSRWAALQRLTAQLPQWREQLAAISPPALGRCLVANESALERLKVVVNRGSFDDPELCSFKKVLTMSAVRFEALIRNPRHHLSPESLPLVTGSPLANADIGASVAAMVGASASAPLAPMVSVTADGAAPSVR</sequence>
<keyword evidence="3" id="KW-1185">Reference proteome</keyword>
<dbReference type="EMBL" id="BNCP01000016">
    <property type="protein sequence ID" value="GIL79731.1"/>
    <property type="molecule type" value="Genomic_DNA"/>
</dbReference>